<evidence type="ECO:0000259" key="4">
    <source>
        <dbReference type="PROSITE" id="PS50956"/>
    </source>
</evidence>
<dbReference type="SMART" id="SM00344">
    <property type="entry name" value="HTH_ASNC"/>
    <property type="match status" value="1"/>
</dbReference>
<dbReference type="SUPFAM" id="SSF46785">
    <property type="entry name" value="Winged helix' DNA-binding domain"/>
    <property type="match status" value="1"/>
</dbReference>
<dbReference type="Gene3D" id="3.30.70.920">
    <property type="match status" value="1"/>
</dbReference>
<keyword evidence="2" id="KW-0238">DNA-binding</keyword>
<gene>
    <name evidence="5" type="ORF">CR165_01205</name>
</gene>
<dbReference type="PRINTS" id="PR00033">
    <property type="entry name" value="HTHASNC"/>
</dbReference>
<keyword evidence="3" id="KW-0804">Transcription</keyword>
<organism evidence="5 6">
    <name type="scientific">Teichococcus aestuarii</name>
    <dbReference type="NCBI Taxonomy" id="568898"/>
    <lineage>
        <taxon>Bacteria</taxon>
        <taxon>Pseudomonadati</taxon>
        <taxon>Pseudomonadota</taxon>
        <taxon>Alphaproteobacteria</taxon>
        <taxon>Acetobacterales</taxon>
        <taxon>Roseomonadaceae</taxon>
        <taxon>Roseomonas</taxon>
    </lineage>
</organism>
<dbReference type="InterPro" id="IPR019888">
    <property type="entry name" value="Tscrpt_reg_AsnC-like"/>
</dbReference>
<dbReference type="OrthoDB" id="9809462at2"/>
<dbReference type="EMBL" id="PDOA01000001">
    <property type="protein sequence ID" value="PWC30553.1"/>
    <property type="molecule type" value="Genomic_DNA"/>
</dbReference>
<dbReference type="AlphaFoldDB" id="A0A2U1V9H9"/>
<dbReference type="RefSeq" id="WP_109515126.1">
    <property type="nucleotide sequence ID" value="NZ_JBHSCH010000040.1"/>
</dbReference>
<dbReference type="PANTHER" id="PTHR30154:SF34">
    <property type="entry name" value="TRANSCRIPTIONAL REGULATOR AZLB"/>
    <property type="match status" value="1"/>
</dbReference>
<keyword evidence="1" id="KW-0805">Transcription regulation</keyword>
<dbReference type="Pfam" id="PF01037">
    <property type="entry name" value="AsnC_trans_reg"/>
    <property type="match status" value="1"/>
</dbReference>
<evidence type="ECO:0000256" key="1">
    <source>
        <dbReference type="ARBA" id="ARBA00023015"/>
    </source>
</evidence>
<dbReference type="InterPro" id="IPR011008">
    <property type="entry name" value="Dimeric_a/b-barrel"/>
</dbReference>
<sequence length="144" mass="15826">MIPPLDAADRSLIALLRADARQPLTSLAAATGLSRATVKARIDRLLERGVIQGFTIVLRHEAERAPVRAITLVEIEGNATDRVTRRLQGLPQVVAVHATNGRWDLVLEVETESLEAFDALLRQIRHIEGVANTESNLLLARRKG</sequence>
<comment type="caution">
    <text evidence="5">The sequence shown here is derived from an EMBL/GenBank/DDBJ whole genome shotgun (WGS) entry which is preliminary data.</text>
</comment>
<dbReference type="GO" id="GO:0043565">
    <property type="term" value="F:sequence-specific DNA binding"/>
    <property type="evidence" value="ECO:0007669"/>
    <property type="project" value="InterPro"/>
</dbReference>
<dbReference type="Pfam" id="PF13412">
    <property type="entry name" value="HTH_24"/>
    <property type="match status" value="1"/>
</dbReference>
<dbReference type="PROSITE" id="PS50956">
    <property type="entry name" value="HTH_ASNC_2"/>
    <property type="match status" value="1"/>
</dbReference>
<keyword evidence="6" id="KW-1185">Reference proteome</keyword>
<proteinExistence type="predicted"/>
<evidence type="ECO:0000256" key="2">
    <source>
        <dbReference type="ARBA" id="ARBA00023125"/>
    </source>
</evidence>
<reference evidence="6" key="1">
    <citation type="submission" date="2017-10" db="EMBL/GenBank/DDBJ databases">
        <authorList>
            <person name="Toshchakov S.V."/>
            <person name="Goeva M.A."/>
        </authorList>
    </citation>
    <scope>NUCLEOTIDE SEQUENCE [LARGE SCALE GENOMIC DNA]</scope>
    <source>
        <strain evidence="6">JR1/69-1-13</strain>
    </source>
</reference>
<dbReference type="InterPro" id="IPR019887">
    <property type="entry name" value="Tscrpt_reg_AsnC/Lrp_C"/>
</dbReference>
<feature type="domain" description="HTH asnC-type" evidence="4">
    <location>
        <begin position="5"/>
        <end position="91"/>
    </location>
</feature>
<evidence type="ECO:0000256" key="3">
    <source>
        <dbReference type="ARBA" id="ARBA00023163"/>
    </source>
</evidence>
<evidence type="ECO:0000313" key="6">
    <source>
        <dbReference type="Proteomes" id="UP000245048"/>
    </source>
</evidence>
<dbReference type="InterPro" id="IPR000485">
    <property type="entry name" value="AsnC-type_HTH_dom"/>
</dbReference>
<dbReference type="Gene3D" id="1.10.10.10">
    <property type="entry name" value="Winged helix-like DNA-binding domain superfamily/Winged helix DNA-binding domain"/>
    <property type="match status" value="1"/>
</dbReference>
<name>A0A2U1V9H9_9PROT</name>
<dbReference type="Proteomes" id="UP000245048">
    <property type="component" value="Unassembled WGS sequence"/>
</dbReference>
<dbReference type="SUPFAM" id="SSF54909">
    <property type="entry name" value="Dimeric alpha+beta barrel"/>
    <property type="match status" value="1"/>
</dbReference>
<dbReference type="GO" id="GO:0005829">
    <property type="term" value="C:cytosol"/>
    <property type="evidence" value="ECO:0007669"/>
    <property type="project" value="TreeGrafter"/>
</dbReference>
<evidence type="ECO:0000313" key="5">
    <source>
        <dbReference type="EMBL" id="PWC30553.1"/>
    </source>
</evidence>
<dbReference type="InterPro" id="IPR036388">
    <property type="entry name" value="WH-like_DNA-bd_sf"/>
</dbReference>
<dbReference type="InterPro" id="IPR036390">
    <property type="entry name" value="WH_DNA-bd_sf"/>
</dbReference>
<accession>A0A2U1V9H9</accession>
<dbReference type="PANTHER" id="PTHR30154">
    <property type="entry name" value="LEUCINE-RESPONSIVE REGULATORY PROTEIN"/>
    <property type="match status" value="1"/>
</dbReference>
<protein>
    <submittedName>
        <fullName evidence="5">AsnC family transcriptional regulator</fullName>
    </submittedName>
</protein>
<dbReference type="GO" id="GO:0043200">
    <property type="term" value="P:response to amino acid"/>
    <property type="evidence" value="ECO:0007669"/>
    <property type="project" value="TreeGrafter"/>
</dbReference>